<evidence type="ECO:0008006" key="3">
    <source>
        <dbReference type="Google" id="ProtNLM"/>
    </source>
</evidence>
<sequence length="273" mass="30862">MPSVQSVLDPRWCSAQATWRERRRFQETAHTLIRLPESGVDPWDCLLTEETWRRLAPPGEQEETVLTALSQTTGIYFFPSREWVGTFCRFVQLLRVRRVLEAGAGRGYLAAVLAPWLSRQGIDFQAIDCAQGEFESGLPRHPVVVTGDAFAEVEAFWPDLVLSAWPPPGQSIAPFCHCASVRYVVFIGEAGGGCTGDPADWHRFRHRSTPFLSRFGVGRSGRQRQDVTVFFGAASQIFRKIAEIRDRRARRQSVSRLSDLHDKMPQTIMASER</sequence>
<accession>F2NCH9</accession>
<name>F2NCH9_DESAR</name>
<dbReference type="SUPFAM" id="SSF53335">
    <property type="entry name" value="S-adenosyl-L-methionine-dependent methyltransferases"/>
    <property type="match status" value="1"/>
</dbReference>
<dbReference type="KEGG" id="dao:Desac_1254"/>
<dbReference type="InterPro" id="IPR029063">
    <property type="entry name" value="SAM-dependent_MTases_sf"/>
</dbReference>
<reference evidence="1 2" key="1">
    <citation type="journal article" date="2011" name="Stand. Genomic Sci.">
        <title>Complete genome sequence of the acetate-degrading sulfate reducer Desulfobacca acetoxidans type strain (ASRB2).</title>
        <authorList>
            <person name="Goker M."/>
            <person name="Teshima H."/>
            <person name="Lapidus A."/>
            <person name="Nolan M."/>
            <person name="Lucas S."/>
            <person name="Hammon N."/>
            <person name="Deshpande S."/>
            <person name="Cheng J.F."/>
            <person name="Tapia R."/>
            <person name="Han C."/>
            <person name="Goodwin L."/>
            <person name="Pitluck S."/>
            <person name="Huntemann M."/>
            <person name="Liolios K."/>
            <person name="Ivanova N."/>
            <person name="Pagani I."/>
            <person name="Mavromatis K."/>
            <person name="Ovchinikova G."/>
            <person name="Pati A."/>
            <person name="Chen A."/>
            <person name="Palaniappan K."/>
            <person name="Land M."/>
            <person name="Hauser L."/>
            <person name="Brambilla E.M."/>
            <person name="Rohde M."/>
            <person name="Spring S."/>
            <person name="Detter J.C."/>
            <person name="Woyke T."/>
            <person name="Bristow J."/>
            <person name="Eisen J.A."/>
            <person name="Markowitz V."/>
            <person name="Hugenholtz P."/>
            <person name="Kyrpides N.C."/>
            <person name="Klenk H.P."/>
        </authorList>
    </citation>
    <scope>NUCLEOTIDE SEQUENCE [LARGE SCALE GENOMIC DNA]</scope>
    <source>
        <strain evidence="2">ATCC 700848 / DSM 11109 / ASRB2</strain>
    </source>
</reference>
<dbReference type="STRING" id="880072.Desac_1254"/>
<protein>
    <recommendedName>
        <fullName evidence="3">Protein-L-isoaspartate O-methyltransferase</fullName>
    </recommendedName>
</protein>
<dbReference type="Pfam" id="PF01135">
    <property type="entry name" value="PCMT"/>
    <property type="match status" value="1"/>
</dbReference>
<evidence type="ECO:0000313" key="2">
    <source>
        <dbReference type="Proteomes" id="UP000000483"/>
    </source>
</evidence>
<dbReference type="HOGENOM" id="CLU_1018318_0_0_7"/>
<organism evidence="1 2">
    <name type="scientific">Desulfobacca acetoxidans (strain ATCC 700848 / DSM 11109 / ASRB2)</name>
    <dbReference type="NCBI Taxonomy" id="880072"/>
    <lineage>
        <taxon>Bacteria</taxon>
        <taxon>Pseudomonadati</taxon>
        <taxon>Thermodesulfobacteriota</taxon>
        <taxon>Desulfobaccia</taxon>
        <taxon>Desulfobaccales</taxon>
        <taxon>Desulfobaccaceae</taxon>
        <taxon>Desulfobacca</taxon>
    </lineage>
</organism>
<dbReference type="Proteomes" id="UP000000483">
    <property type="component" value="Chromosome"/>
</dbReference>
<keyword evidence="2" id="KW-1185">Reference proteome</keyword>
<evidence type="ECO:0000313" key="1">
    <source>
        <dbReference type="EMBL" id="AEB09113.1"/>
    </source>
</evidence>
<reference evidence="2" key="2">
    <citation type="submission" date="2011-03" db="EMBL/GenBank/DDBJ databases">
        <title>The complete genome of Desulfobacca acetoxidans DSM 11109.</title>
        <authorList>
            <consortium name="US DOE Joint Genome Institute (JGI-PGF)"/>
            <person name="Lucas S."/>
            <person name="Copeland A."/>
            <person name="Lapidus A."/>
            <person name="Bruce D."/>
            <person name="Goodwin L."/>
            <person name="Pitluck S."/>
            <person name="Peters L."/>
            <person name="Kyrpides N."/>
            <person name="Mavromatis K."/>
            <person name="Ivanova N."/>
            <person name="Ovchinnikova G."/>
            <person name="Teshima H."/>
            <person name="Detter J.C."/>
            <person name="Han C."/>
            <person name="Land M."/>
            <person name="Hauser L."/>
            <person name="Markowitz V."/>
            <person name="Cheng J.-F."/>
            <person name="Hugenholtz P."/>
            <person name="Woyke T."/>
            <person name="Wu D."/>
            <person name="Spring S."/>
            <person name="Schueler E."/>
            <person name="Brambilla E."/>
            <person name="Klenk H.-P."/>
            <person name="Eisen J.A."/>
        </authorList>
    </citation>
    <scope>NUCLEOTIDE SEQUENCE [LARGE SCALE GENOMIC DNA]</scope>
    <source>
        <strain evidence="2">ATCC 700848 / DSM 11109 / ASRB2</strain>
    </source>
</reference>
<gene>
    <name evidence="1" type="ordered locus">Desac_1254</name>
</gene>
<proteinExistence type="predicted"/>
<dbReference type="AlphaFoldDB" id="F2NCH9"/>
<dbReference type="EMBL" id="CP002629">
    <property type="protein sequence ID" value="AEB09113.1"/>
    <property type="molecule type" value="Genomic_DNA"/>
</dbReference>